<dbReference type="EMBL" id="NIGF01000022">
    <property type="protein sequence ID" value="PQV62754.1"/>
    <property type="molecule type" value="Genomic_DNA"/>
</dbReference>
<dbReference type="InterPro" id="IPR041635">
    <property type="entry name" value="Type_ISP_LLaBIII_C"/>
</dbReference>
<name>A0A2S8SPP7_9BACT</name>
<dbReference type="Pfam" id="PF18135">
    <property type="entry name" value="Type_ISP_C"/>
    <property type="match status" value="1"/>
</dbReference>
<dbReference type="RefSeq" id="WP_106381067.1">
    <property type="nucleotide sequence ID" value="NZ_NIGF01000022.1"/>
</dbReference>
<reference evidence="2 3" key="1">
    <citation type="journal article" date="2018" name="Syst. Appl. Microbiol.">
        <title>Abditibacterium utsteinense sp. nov., the first cultivated member of candidate phylum FBP, isolated from ice-free Antarctic soil samples.</title>
        <authorList>
            <person name="Tahon G."/>
            <person name="Tytgat B."/>
            <person name="Lebbe L."/>
            <person name="Carlier A."/>
            <person name="Willems A."/>
        </authorList>
    </citation>
    <scope>NUCLEOTIDE SEQUENCE [LARGE SCALE GENOMIC DNA]</scope>
    <source>
        <strain evidence="2 3">LMG 29911</strain>
    </source>
</reference>
<protein>
    <recommendedName>
        <fullName evidence="1">Type ISP restriction-modification enzyme LLaBIII C-terminal specificity domain-containing protein</fullName>
    </recommendedName>
</protein>
<organism evidence="2 3">
    <name type="scientific">Abditibacterium utsteinense</name>
    <dbReference type="NCBI Taxonomy" id="1960156"/>
    <lineage>
        <taxon>Bacteria</taxon>
        <taxon>Pseudomonadati</taxon>
        <taxon>Abditibacteriota</taxon>
        <taxon>Abditibacteriia</taxon>
        <taxon>Abditibacteriales</taxon>
        <taxon>Abditibacteriaceae</taxon>
        <taxon>Abditibacterium</taxon>
    </lineage>
</organism>
<sequence>MIAPRRKTCGDSVSREDVFYATYALLHHPAYRAKYGENLKRERPRLPLGELNLTKNQADSLVSIGRKLGDLHVGYESAAPFDFEVQDTTQPGTNFSFRVEKMRFDKEKTSLKVNDSILVSGFTPEMFEYKLGNRSALDWVVESYRVKRDERSGLTSDPNRENEPRFILDLIGKVATVSLETMRLVSELPVLFS</sequence>
<evidence type="ECO:0000313" key="2">
    <source>
        <dbReference type="EMBL" id="PQV62754.1"/>
    </source>
</evidence>
<dbReference type="InParanoid" id="A0A2S8SPP7"/>
<gene>
    <name evidence="2" type="ORF">B1R32_1221</name>
</gene>
<accession>A0A2S8SPP7</accession>
<comment type="caution">
    <text evidence="2">The sequence shown here is derived from an EMBL/GenBank/DDBJ whole genome shotgun (WGS) entry which is preliminary data.</text>
</comment>
<evidence type="ECO:0000313" key="3">
    <source>
        <dbReference type="Proteomes" id="UP000237684"/>
    </source>
</evidence>
<evidence type="ECO:0000259" key="1">
    <source>
        <dbReference type="Pfam" id="PF18135"/>
    </source>
</evidence>
<feature type="domain" description="Type ISP restriction-modification enzyme LLaBIII C-terminal specificity" evidence="1">
    <location>
        <begin position="8"/>
        <end position="165"/>
    </location>
</feature>
<dbReference type="Proteomes" id="UP000237684">
    <property type="component" value="Unassembled WGS sequence"/>
</dbReference>
<dbReference type="AlphaFoldDB" id="A0A2S8SPP7"/>
<dbReference type="OrthoDB" id="9814088at2"/>
<keyword evidence="3" id="KW-1185">Reference proteome</keyword>
<proteinExistence type="predicted"/>